<dbReference type="EMBL" id="MHJL01000034">
    <property type="protein sequence ID" value="OGY66847.1"/>
    <property type="molecule type" value="Genomic_DNA"/>
</dbReference>
<evidence type="ECO:0000313" key="8">
    <source>
        <dbReference type="EMBL" id="OGY66847.1"/>
    </source>
</evidence>
<dbReference type="PANTHER" id="PTHR32432">
    <property type="entry name" value="CELL DIVISION PROTEIN FTSA-RELATED"/>
    <property type="match status" value="1"/>
</dbReference>
<proteinExistence type="inferred from homology"/>
<dbReference type="InterPro" id="IPR020823">
    <property type="entry name" value="Cell_div_FtsA"/>
</dbReference>
<dbReference type="HAMAP" id="MF_02033">
    <property type="entry name" value="FtsA"/>
    <property type="match status" value="1"/>
</dbReference>
<dbReference type="SMART" id="SM00842">
    <property type="entry name" value="FtsA"/>
    <property type="match status" value="1"/>
</dbReference>
<comment type="function">
    <text evidence="5 6">Cell division protein that is involved in the assembly of the Z ring. May serve as a membrane anchor for the Z ring.</text>
</comment>
<comment type="caution">
    <text evidence="8">The sequence shown here is derived from an EMBL/GenBank/DDBJ whole genome shotgun (WGS) entry which is preliminary data.</text>
</comment>
<sequence>MSNYIVGLDIGSQNIKAAVAELRKDGKPYLIRVFKSPSEGIRKGTIAEVGEATRSISHVLSEVKKISKSAIKNIYLGVGSHDSKVLFSKGVAAVSRANSEIYKDDIDRVIEASRAIKDINNRMMLHLITQEFIVDGVGDIRDPIGMIGNRLEVNSLIIDAFEPAIKNITRCVEIAGGDVAGLIFSPLASSRSVLTKNQKELGVVLIDIGFGKTSISVYEENKLLHTAIFPVGSGNVTNDLAIGVKSSIVAAEMIKFSFGSALAKDVPSREMIDFKKIDPAARGTVSRRFIAEIIEMRLAEIFEFVNNELKRIGRSGQLPAGAVLVGAGAKIPAIVDLAKQELGLSVQVGVPDVSGFNLGAELSVQIEDPEFACVVGLVGMGLDKTEVPAGQSFLPRNFFRNLLKYFMP</sequence>
<name>A0A1G1ZSP0_9BACT</name>
<dbReference type="GO" id="GO:0009898">
    <property type="term" value="C:cytoplasmic side of plasma membrane"/>
    <property type="evidence" value="ECO:0007669"/>
    <property type="project" value="UniProtKB-UniRule"/>
</dbReference>
<comment type="similarity">
    <text evidence="5 6">Belongs to the FtsA/MreB family.</text>
</comment>
<protein>
    <recommendedName>
        <fullName evidence="5 6">Cell division protein FtsA</fullName>
    </recommendedName>
</protein>
<evidence type="ECO:0000256" key="4">
    <source>
        <dbReference type="ARBA" id="ARBA00023306"/>
    </source>
</evidence>
<dbReference type="Pfam" id="PF14450">
    <property type="entry name" value="FtsA"/>
    <property type="match status" value="1"/>
</dbReference>
<dbReference type="Gene3D" id="3.30.420.40">
    <property type="match status" value="1"/>
</dbReference>
<dbReference type="Proteomes" id="UP000177690">
    <property type="component" value="Unassembled WGS sequence"/>
</dbReference>
<evidence type="ECO:0000259" key="7">
    <source>
        <dbReference type="SMART" id="SM00842"/>
    </source>
</evidence>
<gene>
    <name evidence="5" type="primary">ftsA</name>
    <name evidence="8" type="ORF">A3I24_04115</name>
</gene>
<dbReference type="Gene3D" id="3.30.1490.110">
    <property type="match status" value="1"/>
</dbReference>
<dbReference type="SUPFAM" id="SSF53067">
    <property type="entry name" value="Actin-like ATPase domain"/>
    <property type="match status" value="2"/>
</dbReference>
<dbReference type="PIRSF" id="PIRSF003101">
    <property type="entry name" value="FtsA"/>
    <property type="match status" value="1"/>
</dbReference>
<organism evidence="8 9">
    <name type="scientific">Candidatus Harrisonbacteria bacterium RIFCSPLOWO2_02_FULL_41_13b</name>
    <dbReference type="NCBI Taxonomy" id="1798409"/>
    <lineage>
        <taxon>Bacteria</taxon>
        <taxon>Candidatus Harrisoniibacteriota</taxon>
    </lineage>
</organism>
<reference evidence="8 9" key="1">
    <citation type="journal article" date="2016" name="Nat. Commun.">
        <title>Thousands of microbial genomes shed light on interconnected biogeochemical processes in an aquifer system.</title>
        <authorList>
            <person name="Anantharaman K."/>
            <person name="Brown C.T."/>
            <person name="Hug L.A."/>
            <person name="Sharon I."/>
            <person name="Castelle C.J."/>
            <person name="Probst A.J."/>
            <person name="Thomas B.C."/>
            <person name="Singh A."/>
            <person name="Wilkins M.J."/>
            <person name="Karaoz U."/>
            <person name="Brodie E.L."/>
            <person name="Williams K.H."/>
            <person name="Hubbard S.S."/>
            <person name="Banfield J.F."/>
        </authorList>
    </citation>
    <scope>NUCLEOTIDE SEQUENCE [LARGE SCALE GENOMIC DNA]</scope>
</reference>
<dbReference type="GO" id="GO:0032153">
    <property type="term" value="C:cell division site"/>
    <property type="evidence" value="ECO:0007669"/>
    <property type="project" value="UniProtKB-UniRule"/>
</dbReference>
<dbReference type="InterPro" id="IPR050696">
    <property type="entry name" value="FtsA/MreB"/>
</dbReference>
<feature type="domain" description="SHS2" evidence="7">
    <location>
        <begin position="5"/>
        <end position="193"/>
    </location>
</feature>
<evidence type="ECO:0000256" key="5">
    <source>
        <dbReference type="HAMAP-Rule" id="MF_02033"/>
    </source>
</evidence>
<dbReference type="GO" id="GO:0043093">
    <property type="term" value="P:FtsZ-dependent cytokinesis"/>
    <property type="evidence" value="ECO:0007669"/>
    <property type="project" value="UniProtKB-UniRule"/>
</dbReference>
<keyword evidence="2 5" id="KW-0132">Cell division</keyword>
<dbReference type="AlphaFoldDB" id="A0A1G1ZSP0"/>
<evidence type="ECO:0000256" key="2">
    <source>
        <dbReference type="ARBA" id="ARBA00022618"/>
    </source>
</evidence>
<keyword evidence="1 5" id="KW-1003">Cell membrane</keyword>
<dbReference type="NCBIfam" id="TIGR01174">
    <property type="entry name" value="ftsA"/>
    <property type="match status" value="1"/>
</dbReference>
<comment type="subcellular location">
    <subcellularLocation>
        <location evidence="5">Cell membrane</location>
        <topology evidence="5">Peripheral membrane protein</topology>
        <orientation evidence="5">Cytoplasmic side</orientation>
    </subcellularLocation>
    <text evidence="5">Localizes to the Z ring in an FtsZ-dependent manner. Targeted to the membrane through a conserved C-terminal amphipathic helix.</text>
</comment>
<evidence type="ECO:0000256" key="3">
    <source>
        <dbReference type="ARBA" id="ARBA00023136"/>
    </source>
</evidence>
<evidence type="ECO:0000313" key="9">
    <source>
        <dbReference type="Proteomes" id="UP000177690"/>
    </source>
</evidence>
<dbReference type="STRING" id="1798409.A3I24_04115"/>
<dbReference type="Pfam" id="PF02491">
    <property type="entry name" value="SHS2_FTSA"/>
    <property type="match status" value="1"/>
</dbReference>
<dbReference type="CDD" id="cd24048">
    <property type="entry name" value="ASKHA_NBD_FtsA"/>
    <property type="match status" value="1"/>
</dbReference>
<evidence type="ECO:0000256" key="6">
    <source>
        <dbReference type="PIRNR" id="PIRNR003101"/>
    </source>
</evidence>
<evidence type="ECO:0000256" key="1">
    <source>
        <dbReference type="ARBA" id="ARBA00022475"/>
    </source>
</evidence>
<comment type="subunit">
    <text evidence="5">Self-interacts. Interacts with FtsZ.</text>
</comment>
<dbReference type="PANTHER" id="PTHR32432:SF4">
    <property type="entry name" value="CELL DIVISION PROTEIN FTSA"/>
    <property type="match status" value="1"/>
</dbReference>
<keyword evidence="4 5" id="KW-0131">Cell cycle</keyword>
<dbReference type="InterPro" id="IPR003494">
    <property type="entry name" value="SHS2_FtsA"/>
</dbReference>
<accession>A0A1G1ZSP0</accession>
<dbReference type="InterPro" id="IPR043129">
    <property type="entry name" value="ATPase_NBD"/>
</dbReference>
<keyword evidence="3 5" id="KW-0472">Membrane</keyword>